<dbReference type="PROSITE" id="PS00154">
    <property type="entry name" value="ATPASE_E1_E2"/>
    <property type="match status" value="1"/>
</dbReference>
<evidence type="ECO:0000313" key="21">
    <source>
        <dbReference type="Proteomes" id="UP000383932"/>
    </source>
</evidence>
<dbReference type="PANTHER" id="PTHR24093:SF369">
    <property type="entry name" value="CALCIUM-TRANSPORTING ATPASE"/>
    <property type="match status" value="1"/>
</dbReference>
<dbReference type="InterPro" id="IPR006068">
    <property type="entry name" value="ATPase_P-typ_cation-transptr_C"/>
</dbReference>
<dbReference type="Pfam" id="PF00122">
    <property type="entry name" value="E1-E2_ATPase"/>
    <property type="match status" value="1"/>
</dbReference>
<dbReference type="NCBIfam" id="TIGR01494">
    <property type="entry name" value="ATPase_P-type"/>
    <property type="match status" value="2"/>
</dbReference>
<dbReference type="Gene3D" id="3.40.1110.10">
    <property type="entry name" value="Calcium-transporting ATPase, cytoplasmic domain N"/>
    <property type="match status" value="1"/>
</dbReference>
<feature type="compositionally biased region" description="Polar residues" evidence="18">
    <location>
        <begin position="104"/>
        <end position="113"/>
    </location>
</feature>
<evidence type="ECO:0000256" key="1">
    <source>
        <dbReference type="ARBA" id="ARBA00004128"/>
    </source>
</evidence>
<evidence type="ECO:0000256" key="3">
    <source>
        <dbReference type="ARBA" id="ARBA00022554"/>
    </source>
</evidence>
<dbReference type="InterPro" id="IPR004014">
    <property type="entry name" value="ATPase_P-typ_cation-transptr_N"/>
</dbReference>
<dbReference type="InterPro" id="IPR059000">
    <property type="entry name" value="ATPase_P-type_domA"/>
</dbReference>
<dbReference type="InterPro" id="IPR036412">
    <property type="entry name" value="HAD-like_sf"/>
</dbReference>
<feature type="region of interest" description="Disordered" evidence="18">
    <location>
        <begin position="1265"/>
        <end position="1294"/>
    </location>
</feature>
<organism evidence="20 21">
    <name type="scientific">Ceratobasidium theobromae</name>
    <dbReference type="NCBI Taxonomy" id="1582974"/>
    <lineage>
        <taxon>Eukaryota</taxon>
        <taxon>Fungi</taxon>
        <taxon>Dikarya</taxon>
        <taxon>Basidiomycota</taxon>
        <taxon>Agaricomycotina</taxon>
        <taxon>Agaricomycetes</taxon>
        <taxon>Cantharellales</taxon>
        <taxon>Ceratobasidiaceae</taxon>
        <taxon>Ceratobasidium</taxon>
    </lineage>
</organism>
<dbReference type="GO" id="GO:0046872">
    <property type="term" value="F:metal ion binding"/>
    <property type="evidence" value="ECO:0007669"/>
    <property type="project" value="UniProtKB-KW"/>
</dbReference>
<dbReference type="SUPFAM" id="SSF56784">
    <property type="entry name" value="HAD-like"/>
    <property type="match status" value="1"/>
</dbReference>
<feature type="transmembrane region" description="Helical" evidence="17">
    <location>
        <begin position="361"/>
        <end position="381"/>
    </location>
</feature>
<dbReference type="GO" id="GO:0005388">
    <property type="term" value="F:P-type calcium transporter activity"/>
    <property type="evidence" value="ECO:0007669"/>
    <property type="project" value="UniProtKB-EC"/>
</dbReference>
<feature type="transmembrane region" description="Helical" evidence="17">
    <location>
        <begin position="318"/>
        <end position="336"/>
    </location>
</feature>
<feature type="region of interest" description="Disordered" evidence="18">
    <location>
        <begin position="250"/>
        <end position="283"/>
    </location>
</feature>
<dbReference type="OrthoDB" id="3352408at2759"/>
<evidence type="ECO:0000256" key="14">
    <source>
        <dbReference type="ARBA" id="ARBA00023136"/>
    </source>
</evidence>
<dbReference type="InterPro" id="IPR001757">
    <property type="entry name" value="P_typ_ATPase"/>
</dbReference>
<dbReference type="PRINTS" id="PR00119">
    <property type="entry name" value="CATATPASE"/>
</dbReference>
<evidence type="ECO:0000256" key="10">
    <source>
        <dbReference type="ARBA" id="ARBA00022842"/>
    </source>
</evidence>
<evidence type="ECO:0000256" key="12">
    <source>
        <dbReference type="ARBA" id="ARBA00022989"/>
    </source>
</evidence>
<feature type="compositionally biased region" description="Basic and acidic residues" evidence="18">
    <location>
        <begin position="180"/>
        <end position="189"/>
    </location>
</feature>
<dbReference type="SFLD" id="SFLDS00003">
    <property type="entry name" value="Haloacid_Dehalogenase"/>
    <property type="match status" value="1"/>
</dbReference>
<keyword evidence="10" id="KW-0460">Magnesium</keyword>
<dbReference type="InterPro" id="IPR018303">
    <property type="entry name" value="ATPase_P-typ_P_site"/>
</dbReference>
<feature type="domain" description="Cation-transporting P-type ATPase N-terminal" evidence="19">
    <location>
        <begin position="226"/>
        <end position="334"/>
    </location>
</feature>
<dbReference type="InterPro" id="IPR006408">
    <property type="entry name" value="P-type_ATPase_IIB"/>
</dbReference>
<dbReference type="Gene3D" id="2.70.150.10">
    <property type="entry name" value="Calcium-transporting ATPase, cytoplasmic transduction domain A"/>
    <property type="match status" value="1"/>
</dbReference>
<keyword evidence="9 17" id="KW-0067">ATP-binding</keyword>
<dbReference type="InterPro" id="IPR023299">
    <property type="entry name" value="ATPase_P-typ_cyto_dom_N"/>
</dbReference>
<feature type="compositionally biased region" description="Basic and acidic residues" evidence="18">
    <location>
        <begin position="1269"/>
        <end position="1290"/>
    </location>
</feature>
<evidence type="ECO:0000256" key="2">
    <source>
        <dbReference type="ARBA" id="ARBA00022448"/>
    </source>
</evidence>
<dbReference type="FunFam" id="3.40.1110.10:FF:000031">
    <property type="entry name" value="Calcium-transporting ATPase"/>
    <property type="match status" value="1"/>
</dbReference>
<comment type="catalytic activity">
    <reaction evidence="16 17">
        <text>Ca(2+)(in) + ATP + H2O = Ca(2+)(out) + ADP + phosphate + H(+)</text>
        <dbReference type="Rhea" id="RHEA:18105"/>
        <dbReference type="ChEBI" id="CHEBI:15377"/>
        <dbReference type="ChEBI" id="CHEBI:15378"/>
        <dbReference type="ChEBI" id="CHEBI:29108"/>
        <dbReference type="ChEBI" id="CHEBI:30616"/>
        <dbReference type="ChEBI" id="CHEBI:43474"/>
        <dbReference type="ChEBI" id="CHEBI:456216"/>
        <dbReference type="EC" id="7.2.2.10"/>
    </reaction>
</comment>
<proteinExistence type="inferred from homology"/>
<keyword evidence="12 17" id="KW-1133">Transmembrane helix</keyword>
<dbReference type="FunFam" id="2.70.150.10:FF:000028">
    <property type="entry name" value="Calcium-transporting ATPase"/>
    <property type="match status" value="1"/>
</dbReference>
<dbReference type="FunFam" id="3.40.50.1000:FF:000018">
    <property type="entry name" value="Calcium-transporting ATPase"/>
    <property type="match status" value="1"/>
</dbReference>
<evidence type="ECO:0000256" key="9">
    <source>
        <dbReference type="ARBA" id="ARBA00022840"/>
    </source>
</evidence>
<dbReference type="InterPro" id="IPR023298">
    <property type="entry name" value="ATPase_P-typ_TM_dom_sf"/>
</dbReference>
<evidence type="ECO:0000256" key="18">
    <source>
        <dbReference type="SAM" id="MobiDB-lite"/>
    </source>
</evidence>
<dbReference type="GO" id="GO:0005524">
    <property type="term" value="F:ATP binding"/>
    <property type="evidence" value="ECO:0007669"/>
    <property type="project" value="UniProtKB-KW"/>
</dbReference>
<dbReference type="Proteomes" id="UP000383932">
    <property type="component" value="Unassembled WGS sequence"/>
</dbReference>
<dbReference type="GO" id="GO:0005774">
    <property type="term" value="C:vacuolar membrane"/>
    <property type="evidence" value="ECO:0007669"/>
    <property type="project" value="UniProtKB-SubCell"/>
</dbReference>
<dbReference type="PRINTS" id="PR00120">
    <property type="entry name" value="HATPASE"/>
</dbReference>
<feature type="transmembrane region" description="Helical" evidence="17">
    <location>
        <begin position="574"/>
        <end position="601"/>
    </location>
</feature>
<dbReference type="Gene3D" id="1.20.1110.10">
    <property type="entry name" value="Calcium-transporting ATPase, transmembrane domain"/>
    <property type="match status" value="1"/>
</dbReference>
<feature type="compositionally biased region" description="Low complexity" evidence="18">
    <location>
        <begin position="89"/>
        <end position="99"/>
    </location>
</feature>
<keyword evidence="5 17" id="KW-0812">Transmembrane</keyword>
<name>A0A5N5QVV7_9AGAM</name>
<dbReference type="InterPro" id="IPR044492">
    <property type="entry name" value="P_typ_ATPase_HD_dom"/>
</dbReference>
<dbReference type="EMBL" id="SSOP01000006">
    <property type="protein sequence ID" value="KAB5595721.1"/>
    <property type="molecule type" value="Genomic_DNA"/>
</dbReference>
<dbReference type="InterPro" id="IPR023214">
    <property type="entry name" value="HAD_sf"/>
</dbReference>
<dbReference type="NCBIfam" id="TIGR01517">
    <property type="entry name" value="ATPase-IIB_Ca"/>
    <property type="match status" value="1"/>
</dbReference>
<evidence type="ECO:0000256" key="8">
    <source>
        <dbReference type="ARBA" id="ARBA00022837"/>
    </source>
</evidence>
<sequence>MATGYVRVWAWFALGKAVSDSSNGISTSTSSALNCAKSGALRRPTISAGIMASKPVLPTIVTTDDSSVQAPEPTHVRSPSDPSFLTAQPGSPNASSSSAPPSPTLSNHSSGPWSDSRALRDNEPDAGPNGGKSSLLQPGSSKHGRKTSVASVTTTIPDERHDHQLSPTPTGTTAAATLLSEKKKSKNSEESEDAAPQHIDPTADTTDPAPFEQRPLVLASLVDPKSLHSLQGMGGVEGLLRGLGTDPNLGLRSWQYSEPGQRHDPEKGDGGGAGAGGDSPQTRATLDDRRRVYGINVMPSRKSKSLLLLMWLALKDKVLVLLSIAAVISLALGLYSDFGTPPEQVLCDDGVNMCTAPRVDWVEGVAIMIAILIVVIVGSLNDWQKERQFRKLNDKKEDRGVKVIRDGKEQVINEVMVGDIALLEPGEIIPCDGVFLRGHNVRCDESGATGESDAIKKVSYEECLAEVKGLKQGEKAKLDCFVVSGSKVLEGVGQYVVIAIGPKSFNGRILAALTGDAETTPLQLKLNALAELIAKLGSAAGLALFTALMIKFFVQLKTKPDRTANQKAMSFVQILIISVTLIVVAVPEGLPLAVTLALAFATKRMTKERLLVRVLGSCETMANASVVCTDKTGTLTQNVMSVVAGSVGIHCKFVKHLSENEGRQNVDRVVEDQEVGSHRNRRHKDDFPLEMTELNSVIHEPLRSMFNEALAVNSTAFEDRNPETGELEFVGSKTETALLRFAKDLNWAPYQQTRQAVDIVQMIPFSSERKAMGVVVRIPGGGYRLYLKGASEIITKLCTRHIIVRRPGSSPSDDKSIETAQITELEEENISRTIIFYANQMLRTLAIAYRDFESWPPAGHTGAEDEVPYEMIADQLTLIGIVGIEDPLRPGVKEAVAKCHGAGVTIKMCTGDNVLTARSIASQCGIFTAGGIIMEGPVFRRLSPEERREIVPRLQVLARSSPEDKRILVDTLKGLGEIVGVTGDGTNDGPALKHANVGFSMGIAGTEIAKEASDIILMDDNFASIVSAIMWGRCVNDSVRKFLQFQVSVNITAVLITFISAVSSDQEESVLTAVQLLWINIIMDTFAALALATDPASPELLKRLPDRKTAPLFSVDMGKMILGQSVYQTFIVLLFHFAGPKFWNYHTEKQHAELSTMVFNTFVFCQIFNSVNCRSLTNDKNIFRGLTKNWYFIVITLLEVAIQILIVFFGGAAFQVTSMNGRDWGLSIALGFVSIPLGFLIRCIPNGPVERFFIACRIMRDPNAPPKLTKAEKAEQEAEEERKREEKNEQEGWNPAINEVRDRLQTFSHVRGARMRASSFVRKSRSQRGVPGEEEDVGVFPSLMAMVPTLVVSSVGAGWAPKPGRLEDPAGTDPSKSSAALWRGQIQIHPDTKSDDEVRRWGKETISKLLRPTPPAFCLAYPSRISRGLIRPPPESNMKAESASQNFPTSVLLFTQNITRHPIAWDPARQRPTQEVIHAVHSALHFALDPCVDHPDEPLSFGVQDGVLVIPNRKDLKPREPPRSGWDVHAKLFIHTSGKDSSAYVGMFERALAELRDAMGATTLTSFVVSLSNISWHGEKDEEIVELDEVDKLADLWTAISNRTELTNIGISDFSAEHLKRLLALVDSKTSTKPLRKPTITQLNLSSSAPEPTGLLELTRGEDINLQTHADDLGTTKQMVGLLSEFEARLPLSPTFAKLRDQERFDDALSMGWILKYTVFNTDRGIVGEKGYIVSANLAV</sequence>
<keyword evidence="8 17" id="KW-0106">Calcium</keyword>
<feature type="transmembrane region" description="Helical" evidence="17">
    <location>
        <begin position="1224"/>
        <end position="1244"/>
    </location>
</feature>
<feature type="compositionally biased region" description="Polar residues" evidence="18">
    <location>
        <begin position="131"/>
        <end position="140"/>
    </location>
</feature>
<evidence type="ECO:0000256" key="4">
    <source>
        <dbReference type="ARBA" id="ARBA00022568"/>
    </source>
</evidence>
<feature type="transmembrane region" description="Helical" evidence="17">
    <location>
        <begin position="532"/>
        <end position="554"/>
    </location>
</feature>
<dbReference type="CDD" id="cd02081">
    <property type="entry name" value="P-type_ATPase_Ca_PMCA-like"/>
    <property type="match status" value="1"/>
</dbReference>
<dbReference type="EC" id="7.2.2.10" evidence="17"/>
<dbReference type="GO" id="GO:0006874">
    <property type="term" value="P:intracellular calcium ion homeostasis"/>
    <property type="evidence" value="ECO:0007669"/>
    <property type="project" value="TreeGrafter"/>
</dbReference>
<comment type="similarity">
    <text evidence="15 17">Belongs to the cation transport ATPase (P-type) (TC 3.A.3) family.</text>
</comment>
<gene>
    <name evidence="20" type="ORF">CTheo_734</name>
</gene>
<comment type="caution">
    <text evidence="17">Lacks conserved residue(s) required for the propagation of feature annotation.</text>
</comment>
<feature type="transmembrane region" description="Helical" evidence="17">
    <location>
        <begin position="1189"/>
        <end position="1212"/>
    </location>
</feature>
<keyword evidence="14 17" id="KW-0472">Membrane</keyword>
<evidence type="ECO:0000256" key="16">
    <source>
        <dbReference type="ARBA" id="ARBA00048694"/>
    </source>
</evidence>
<dbReference type="InterPro" id="IPR008250">
    <property type="entry name" value="ATPase_P-typ_transduc_dom_A_sf"/>
</dbReference>
<keyword evidence="13 17" id="KW-0406">Ion transport</keyword>
<comment type="caution">
    <text evidence="20">The sequence shown here is derived from an EMBL/GenBank/DDBJ whole genome shotgun (WGS) entry which is preliminary data.</text>
</comment>
<dbReference type="SUPFAM" id="SSF81653">
    <property type="entry name" value="Calcium ATPase, transduction domain A"/>
    <property type="match status" value="1"/>
</dbReference>
<feature type="compositionally biased region" description="Low complexity" evidence="18">
    <location>
        <begin position="165"/>
        <end position="179"/>
    </location>
</feature>
<dbReference type="Pfam" id="PF00689">
    <property type="entry name" value="Cation_ATPase_C"/>
    <property type="match status" value="1"/>
</dbReference>
<keyword evidence="7 17" id="KW-0547">Nucleotide-binding</keyword>
<evidence type="ECO:0000256" key="15">
    <source>
        <dbReference type="ARBA" id="ARBA00038148"/>
    </source>
</evidence>
<evidence type="ECO:0000256" key="7">
    <source>
        <dbReference type="ARBA" id="ARBA00022741"/>
    </source>
</evidence>
<dbReference type="FunFam" id="1.20.1110.10:FF:000039">
    <property type="entry name" value="Calcium-transporting ATPase"/>
    <property type="match status" value="1"/>
</dbReference>
<evidence type="ECO:0000256" key="17">
    <source>
        <dbReference type="RuleBase" id="RU361146"/>
    </source>
</evidence>
<comment type="function">
    <text evidence="17">Catalyzes the hydrolysis of ATP coupled with the transport of calcium.</text>
</comment>
<keyword evidence="6" id="KW-0479">Metal-binding</keyword>
<evidence type="ECO:0000256" key="6">
    <source>
        <dbReference type="ARBA" id="ARBA00022723"/>
    </source>
</evidence>
<dbReference type="GO" id="GO:0016887">
    <property type="term" value="F:ATP hydrolysis activity"/>
    <property type="evidence" value="ECO:0007669"/>
    <property type="project" value="InterPro"/>
</dbReference>
<evidence type="ECO:0000259" key="19">
    <source>
        <dbReference type="SMART" id="SM00831"/>
    </source>
</evidence>
<dbReference type="SFLD" id="SFLDF00027">
    <property type="entry name" value="p-type_atpase"/>
    <property type="match status" value="1"/>
</dbReference>
<dbReference type="SUPFAM" id="SSF81660">
    <property type="entry name" value="Metal cation-transporting ATPase, ATP-binding domain N"/>
    <property type="match status" value="1"/>
</dbReference>
<keyword evidence="2 17" id="KW-0813">Transport</keyword>
<keyword evidence="4 17" id="KW-0109">Calcium transport</keyword>
<keyword evidence="3" id="KW-0926">Vacuole</keyword>
<dbReference type="GO" id="GO:0005886">
    <property type="term" value="C:plasma membrane"/>
    <property type="evidence" value="ECO:0007669"/>
    <property type="project" value="TreeGrafter"/>
</dbReference>
<protein>
    <recommendedName>
        <fullName evidence="17">Calcium-transporting ATPase</fullName>
        <ecNumber evidence="17">7.2.2.10</ecNumber>
    </recommendedName>
</protein>
<dbReference type="SUPFAM" id="SSF81665">
    <property type="entry name" value="Calcium ATPase, transmembrane domain M"/>
    <property type="match status" value="1"/>
</dbReference>
<evidence type="ECO:0000256" key="13">
    <source>
        <dbReference type="ARBA" id="ARBA00023065"/>
    </source>
</evidence>
<accession>A0A5N5QVV7</accession>
<keyword evidence="11" id="KW-1278">Translocase</keyword>
<reference evidence="20 21" key="1">
    <citation type="journal article" date="2019" name="Fungal Biol. Biotechnol.">
        <title>Draft genome sequence of fastidious pathogen Ceratobasidium theobromae, which causes vascular-streak dieback in Theobroma cacao.</title>
        <authorList>
            <person name="Ali S.S."/>
            <person name="Asman A."/>
            <person name="Shao J."/>
            <person name="Firmansyah A.P."/>
            <person name="Susilo A.W."/>
            <person name="Rosmana A."/>
            <person name="McMahon P."/>
            <person name="Junaid M."/>
            <person name="Guest D."/>
            <person name="Kheng T.Y."/>
            <person name="Meinhardt L.W."/>
            <person name="Bailey B.A."/>
        </authorList>
    </citation>
    <scope>NUCLEOTIDE SEQUENCE [LARGE SCALE GENOMIC DNA]</scope>
    <source>
        <strain evidence="20 21">CT2</strain>
    </source>
</reference>
<feature type="compositionally biased region" description="Basic and acidic residues" evidence="18">
    <location>
        <begin position="260"/>
        <end position="269"/>
    </location>
</feature>
<dbReference type="SMART" id="SM00831">
    <property type="entry name" value="Cation_ATPase_N"/>
    <property type="match status" value="1"/>
</dbReference>
<keyword evidence="21" id="KW-1185">Reference proteome</keyword>
<comment type="subcellular location">
    <subcellularLocation>
        <location evidence="17">Membrane</location>
        <topology evidence="17">Multi-pass membrane protein</topology>
    </subcellularLocation>
    <subcellularLocation>
        <location evidence="1">Vacuole membrane</location>
        <topology evidence="1">Multi-pass membrane protein</topology>
    </subcellularLocation>
</comment>
<evidence type="ECO:0000313" key="20">
    <source>
        <dbReference type="EMBL" id="KAB5595721.1"/>
    </source>
</evidence>
<feature type="region of interest" description="Disordered" evidence="18">
    <location>
        <begin position="64"/>
        <end position="208"/>
    </location>
</feature>
<dbReference type="PANTHER" id="PTHR24093">
    <property type="entry name" value="CATION TRANSPORTING ATPASE"/>
    <property type="match status" value="1"/>
</dbReference>
<dbReference type="SFLD" id="SFLDG00002">
    <property type="entry name" value="C1.7:_P-type_atpase_like"/>
    <property type="match status" value="1"/>
</dbReference>
<dbReference type="Pfam" id="PF00690">
    <property type="entry name" value="Cation_ATPase_N"/>
    <property type="match status" value="1"/>
</dbReference>
<dbReference type="Gene3D" id="3.40.50.1000">
    <property type="entry name" value="HAD superfamily/HAD-like"/>
    <property type="match status" value="1"/>
</dbReference>
<dbReference type="Pfam" id="PF13246">
    <property type="entry name" value="Cation_ATPase"/>
    <property type="match status" value="1"/>
</dbReference>
<evidence type="ECO:0000256" key="5">
    <source>
        <dbReference type="ARBA" id="ARBA00022692"/>
    </source>
</evidence>
<evidence type="ECO:0000256" key="11">
    <source>
        <dbReference type="ARBA" id="ARBA00022967"/>
    </source>
</evidence>